<dbReference type="PROSITE" id="PS51724">
    <property type="entry name" value="SPOR"/>
    <property type="match status" value="1"/>
</dbReference>
<accession>A0A1W1D484</accession>
<dbReference type="Pfam" id="PF05036">
    <property type="entry name" value="SPOR"/>
    <property type="match status" value="1"/>
</dbReference>
<dbReference type="InterPro" id="IPR012997">
    <property type="entry name" value="RplA"/>
</dbReference>
<dbReference type="InterPro" id="IPR034718">
    <property type="entry name" value="RlpA"/>
</dbReference>
<dbReference type="InterPro" id="IPR036680">
    <property type="entry name" value="SPOR-like_sf"/>
</dbReference>
<dbReference type="PROSITE" id="PS51257">
    <property type="entry name" value="PROKAR_LIPOPROTEIN"/>
    <property type="match status" value="1"/>
</dbReference>
<evidence type="ECO:0000256" key="1">
    <source>
        <dbReference type="ARBA" id="ARBA00022729"/>
    </source>
</evidence>
<dbReference type="InterPro" id="IPR007730">
    <property type="entry name" value="SPOR-like_dom"/>
</dbReference>
<keyword evidence="5" id="KW-0449">Lipoprotein</keyword>
<dbReference type="GO" id="GO:0016829">
    <property type="term" value="F:lyase activity"/>
    <property type="evidence" value="ECO:0007669"/>
    <property type="project" value="UniProtKB-KW"/>
</dbReference>
<keyword evidence="2" id="KW-0456">Lyase</keyword>
<dbReference type="Gene3D" id="2.40.40.10">
    <property type="entry name" value="RlpA-like domain"/>
    <property type="match status" value="1"/>
</dbReference>
<dbReference type="PANTHER" id="PTHR34183:SF1">
    <property type="entry name" value="ENDOLYTIC PEPTIDOGLYCAN TRANSGLYCOSYLASE RLPA"/>
    <property type="match status" value="1"/>
</dbReference>
<name>A0A1W1D484_9ZZZZ</name>
<reference evidence="5" key="1">
    <citation type="submission" date="2016-10" db="EMBL/GenBank/DDBJ databases">
        <authorList>
            <person name="de Groot N.N."/>
        </authorList>
    </citation>
    <scope>NUCLEOTIDE SEQUENCE</scope>
</reference>
<dbReference type="SUPFAM" id="SSF110997">
    <property type="entry name" value="Sporulation related repeat"/>
    <property type="match status" value="1"/>
</dbReference>
<evidence type="ECO:0000256" key="2">
    <source>
        <dbReference type="ARBA" id="ARBA00023239"/>
    </source>
</evidence>
<evidence type="ECO:0000256" key="3">
    <source>
        <dbReference type="ARBA" id="ARBA00023316"/>
    </source>
</evidence>
<dbReference type="CDD" id="cd22268">
    <property type="entry name" value="DPBB_RlpA-like"/>
    <property type="match status" value="1"/>
</dbReference>
<keyword evidence="3" id="KW-0961">Cell wall biogenesis/degradation</keyword>
<gene>
    <name evidence="5" type="ORF">MNB_SM-3-1087</name>
</gene>
<dbReference type="NCBIfam" id="TIGR00413">
    <property type="entry name" value="rlpA"/>
    <property type="match status" value="1"/>
</dbReference>
<organism evidence="5">
    <name type="scientific">hydrothermal vent metagenome</name>
    <dbReference type="NCBI Taxonomy" id="652676"/>
    <lineage>
        <taxon>unclassified sequences</taxon>
        <taxon>metagenomes</taxon>
        <taxon>ecological metagenomes</taxon>
    </lineage>
</organism>
<dbReference type="AlphaFoldDB" id="A0A1W1D484"/>
<evidence type="ECO:0000313" key="5">
    <source>
        <dbReference type="EMBL" id="SFV75441.1"/>
    </source>
</evidence>
<protein>
    <submittedName>
        <fullName evidence="5">Rare lipoprotein A</fullName>
    </submittedName>
</protein>
<feature type="domain" description="SPOR" evidence="4">
    <location>
        <begin position="196"/>
        <end position="276"/>
    </location>
</feature>
<keyword evidence="1" id="KW-0732">Signal</keyword>
<dbReference type="Pfam" id="PF03330">
    <property type="entry name" value="DPBB_1"/>
    <property type="match status" value="1"/>
</dbReference>
<sequence>MNKNIILINIAIVSLIVSGCSTRGKGVYYNNVSHLHRVEYVSSPEGVYRSSLDPAMYKSPTMKPYRVHGKMYYPHLTQVGARYSGIASWYGPDFHGKLTSNGEIYNMNKMTAAHKTLPIGTIVRVTNKRNGLSTVVRINDRGPFVDDRIIDLSKKAASEIDMIKTGTAPVVLEVIGFASHGKKRKKRYKKRKQIHKNIIAPYALQIASFSNIEGAVMMQEKYDGKDGYKSIIVDSMNNQGISTYKVLLKGFKSRNEVIRYKQKRHFDNAFIIREKG</sequence>
<dbReference type="InterPro" id="IPR009009">
    <property type="entry name" value="RlpA-like_DPBB"/>
</dbReference>
<evidence type="ECO:0000259" key="4">
    <source>
        <dbReference type="PROSITE" id="PS51724"/>
    </source>
</evidence>
<dbReference type="EMBL" id="FPHP01000037">
    <property type="protein sequence ID" value="SFV75441.1"/>
    <property type="molecule type" value="Genomic_DNA"/>
</dbReference>
<dbReference type="Gene3D" id="3.30.70.1070">
    <property type="entry name" value="Sporulation related repeat"/>
    <property type="match status" value="1"/>
</dbReference>
<proteinExistence type="inferred from homology"/>
<dbReference type="GO" id="GO:0042834">
    <property type="term" value="F:peptidoglycan binding"/>
    <property type="evidence" value="ECO:0007669"/>
    <property type="project" value="InterPro"/>
</dbReference>
<dbReference type="PANTHER" id="PTHR34183">
    <property type="entry name" value="ENDOLYTIC PEPTIDOGLYCAN TRANSGLYCOSYLASE RLPA"/>
    <property type="match status" value="1"/>
</dbReference>
<dbReference type="HAMAP" id="MF_02071">
    <property type="entry name" value="RlpA"/>
    <property type="match status" value="1"/>
</dbReference>
<dbReference type="GO" id="GO:0071555">
    <property type="term" value="P:cell wall organization"/>
    <property type="evidence" value="ECO:0007669"/>
    <property type="project" value="UniProtKB-KW"/>
</dbReference>
<dbReference type="InterPro" id="IPR036908">
    <property type="entry name" value="RlpA-like_sf"/>
</dbReference>
<dbReference type="SUPFAM" id="SSF50685">
    <property type="entry name" value="Barwin-like endoglucanases"/>
    <property type="match status" value="1"/>
</dbReference>